<proteinExistence type="predicted"/>
<dbReference type="FunFam" id="4.10.410.10:FF:000020">
    <property type="entry name" value="Collagen, type VI, alpha 3"/>
    <property type="match status" value="1"/>
</dbReference>
<dbReference type="PROSITE" id="PS50279">
    <property type="entry name" value="BPTI_KUNITZ_2"/>
    <property type="match status" value="2"/>
</dbReference>
<evidence type="ECO:0000256" key="3">
    <source>
        <dbReference type="ARBA" id="ARBA00023157"/>
    </source>
</evidence>
<organism evidence="5 6">
    <name type="scientific">Mythimna separata</name>
    <name type="common">Oriental armyworm</name>
    <name type="synonym">Pseudaletia separata</name>
    <dbReference type="NCBI Taxonomy" id="271217"/>
    <lineage>
        <taxon>Eukaryota</taxon>
        <taxon>Metazoa</taxon>
        <taxon>Ecdysozoa</taxon>
        <taxon>Arthropoda</taxon>
        <taxon>Hexapoda</taxon>
        <taxon>Insecta</taxon>
        <taxon>Pterygota</taxon>
        <taxon>Neoptera</taxon>
        <taxon>Endopterygota</taxon>
        <taxon>Lepidoptera</taxon>
        <taxon>Glossata</taxon>
        <taxon>Ditrysia</taxon>
        <taxon>Noctuoidea</taxon>
        <taxon>Noctuidae</taxon>
        <taxon>Noctuinae</taxon>
        <taxon>Hadenini</taxon>
        <taxon>Mythimna</taxon>
    </lineage>
</organism>
<keyword evidence="3" id="KW-1015">Disulfide bond</keyword>
<sequence length="145" mass="17042">MDITSFDANIYCKFQANQYKCGKTVQFSYYYDTEKNTCQPFDYGYCLHPYNVYPTLHACTDDCRDMNHYRTQSNLTANIFCRLQPEFGSCNSYHPRFYYDMVEMTCKGFSYSGCGGNQNRFDQATLCMDTCMDFVKPCSEKECFH</sequence>
<dbReference type="Gene3D" id="4.10.410.10">
    <property type="entry name" value="Pancreatic trypsin inhibitor Kunitz domain"/>
    <property type="match status" value="2"/>
</dbReference>
<protein>
    <recommendedName>
        <fullName evidence="4">BPTI/Kunitz inhibitor domain-containing protein</fullName>
    </recommendedName>
</protein>
<comment type="caution">
    <text evidence="5">The sequence shown here is derived from an EMBL/GenBank/DDBJ whole genome shotgun (WGS) entry which is preliminary data.</text>
</comment>
<evidence type="ECO:0000313" key="6">
    <source>
        <dbReference type="Proteomes" id="UP001231518"/>
    </source>
</evidence>
<keyword evidence="2" id="KW-0722">Serine protease inhibitor</keyword>
<feature type="domain" description="BPTI/Kunitz inhibitor" evidence="4">
    <location>
        <begin position="81"/>
        <end position="131"/>
    </location>
</feature>
<keyword evidence="6" id="KW-1185">Reference proteome</keyword>
<dbReference type="EMBL" id="JARGEI010000001">
    <property type="protein sequence ID" value="KAJ8737048.1"/>
    <property type="molecule type" value="Genomic_DNA"/>
</dbReference>
<dbReference type="InterPro" id="IPR002223">
    <property type="entry name" value="Kunitz_BPTI"/>
</dbReference>
<dbReference type="Proteomes" id="UP001231518">
    <property type="component" value="Chromosome 1"/>
</dbReference>
<dbReference type="InterPro" id="IPR036880">
    <property type="entry name" value="Kunitz_BPTI_sf"/>
</dbReference>
<dbReference type="InterPro" id="IPR020901">
    <property type="entry name" value="Prtase_inh_Kunz-CS"/>
</dbReference>
<dbReference type="GO" id="GO:0004867">
    <property type="term" value="F:serine-type endopeptidase inhibitor activity"/>
    <property type="evidence" value="ECO:0007669"/>
    <property type="project" value="UniProtKB-KW"/>
</dbReference>
<evidence type="ECO:0000256" key="2">
    <source>
        <dbReference type="ARBA" id="ARBA00022900"/>
    </source>
</evidence>
<dbReference type="PRINTS" id="PR00759">
    <property type="entry name" value="BASICPTASE"/>
</dbReference>
<dbReference type="PANTHER" id="PTHR10083">
    <property type="entry name" value="KUNITZ-TYPE PROTEASE INHIBITOR-RELATED"/>
    <property type="match status" value="1"/>
</dbReference>
<dbReference type="AlphaFoldDB" id="A0AAD8E0C0"/>
<evidence type="ECO:0000256" key="1">
    <source>
        <dbReference type="ARBA" id="ARBA00022690"/>
    </source>
</evidence>
<dbReference type="Pfam" id="PF00014">
    <property type="entry name" value="Kunitz_BPTI"/>
    <property type="match status" value="2"/>
</dbReference>
<keyword evidence="1" id="KW-0646">Protease inhibitor</keyword>
<feature type="domain" description="BPTI/Kunitz inhibitor" evidence="4">
    <location>
        <begin position="12"/>
        <end position="63"/>
    </location>
</feature>
<name>A0AAD8E0C0_MYTSE</name>
<reference evidence="5" key="1">
    <citation type="submission" date="2023-03" db="EMBL/GenBank/DDBJ databases">
        <title>Chromosome-level genomes of two armyworms, Mythimna separata and Mythimna loreyi, provide insights into the biosynthesis and reception of sex pheromones.</title>
        <authorList>
            <person name="Zhao H."/>
        </authorList>
    </citation>
    <scope>NUCLEOTIDE SEQUENCE</scope>
    <source>
        <strain evidence="5">BeijingLab</strain>
        <tissue evidence="5">Pupa</tissue>
    </source>
</reference>
<dbReference type="InterPro" id="IPR050098">
    <property type="entry name" value="TFPI/VKTCI-like"/>
</dbReference>
<dbReference type="SMART" id="SM00131">
    <property type="entry name" value="KU"/>
    <property type="match status" value="2"/>
</dbReference>
<evidence type="ECO:0000259" key="4">
    <source>
        <dbReference type="PROSITE" id="PS50279"/>
    </source>
</evidence>
<accession>A0AAD8E0C0</accession>
<dbReference type="SUPFAM" id="SSF57362">
    <property type="entry name" value="BPTI-like"/>
    <property type="match status" value="2"/>
</dbReference>
<gene>
    <name evidence="5" type="ORF">PYW07_000319</name>
</gene>
<dbReference type="PROSITE" id="PS00280">
    <property type="entry name" value="BPTI_KUNITZ_1"/>
    <property type="match status" value="1"/>
</dbReference>
<evidence type="ECO:0000313" key="5">
    <source>
        <dbReference type="EMBL" id="KAJ8737048.1"/>
    </source>
</evidence>
<dbReference type="CDD" id="cd00109">
    <property type="entry name" value="Kunitz-type"/>
    <property type="match status" value="1"/>
</dbReference>